<dbReference type="InterPro" id="IPR025966">
    <property type="entry name" value="OppC_N"/>
</dbReference>
<feature type="transmembrane region" description="Helical" evidence="7">
    <location>
        <begin position="169"/>
        <end position="190"/>
    </location>
</feature>
<keyword evidence="6 7" id="KW-0472">Membrane</keyword>
<gene>
    <name evidence="9" type="ORF">G1C97_1345</name>
</gene>
<comment type="similarity">
    <text evidence="7">Belongs to the binding-protein-dependent transport system permease family.</text>
</comment>
<dbReference type="SUPFAM" id="SSF161098">
    <property type="entry name" value="MetI-like"/>
    <property type="match status" value="1"/>
</dbReference>
<feature type="transmembrane region" description="Helical" evidence="7">
    <location>
        <begin position="38"/>
        <end position="60"/>
    </location>
</feature>
<dbReference type="Pfam" id="PF12911">
    <property type="entry name" value="OppC_N"/>
    <property type="match status" value="1"/>
</dbReference>
<comment type="subcellular location">
    <subcellularLocation>
        <location evidence="1 7">Cell membrane</location>
        <topology evidence="1 7">Multi-pass membrane protein</topology>
    </subcellularLocation>
</comment>
<reference evidence="9 10" key="1">
    <citation type="submission" date="2020-02" db="EMBL/GenBank/DDBJ databases">
        <title>Characterization of phylogenetic diversity of novel bifidobacterial species isolated in Czech ZOOs.</title>
        <authorList>
            <person name="Lugli G.A."/>
            <person name="Vera N.B."/>
            <person name="Ventura M."/>
        </authorList>
    </citation>
    <scope>NUCLEOTIDE SEQUENCE [LARGE SCALE GENOMIC DNA]</scope>
    <source>
        <strain evidence="9 10">DSM 109959</strain>
    </source>
</reference>
<dbReference type="EMBL" id="JAAIIG010000005">
    <property type="protein sequence ID" value="NMM98393.1"/>
    <property type="molecule type" value="Genomic_DNA"/>
</dbReference>
<evidence type="ECO:0000256" key="1">
    <source>
        <dbReference type="ARBA" id="ARBA00004651"/>
    </source>
</evidence>
<evidence type="ECO:0000256" key="4">
    <source>
        <dbReference type="ARBA" id="ARBA00022692"/>
    </source>
</evidence>
<protein>
    <submittedName>
        <fullName evidence="9">ABC transporter permease</fullName>
    </submittedName>
</protein>
<feature type="transmembrane region" description="Helical" evidence="7">
    <location>
        <begin position="139"/>
        <end position="163"/>
    </location>
</feature>
<dbReference type="PANTHER" id="PTHR43386:SF1">
    <property type="entry name" value="D,D-DIPEPTIDE TRANSPORT SYSTEM PERMEASE PROTEIN DDPC-RELATED"/>
    <property type="match status" value="1"/>
</dbReference>
<feature type="domain" description="ABC transmembrane type-1" evidence="8">
    <location>
        <begin position="104"/>
        <end position="302"/>
    </location>
</feature>
<dbReference type="RefSeq" id="WP_169241118.1">
    <property type="nucleotide sequence ID" value="NZ_JAAIIG010000005.1"/>
</dbReference>
<feature type="transmembrane region" description="Helical" evidence="7">
    <location>
        <begin position="280"/>
        <end position="301"/>
    </location>
</feature>
<sequence>MTSISNAKSNDQAGVWQRLIKLPIIREIAESNGAQRGLIVTGLSFIVLFVLVALFAPLLAPYGFAQLKGADGATFGVLEAPSAVHPLGTTSTGYDVLSRVLWGSRTALLAVCLGVVLPIVIGVPLGALSGYFRGPLDKVLVTISDAIYVFPTLLLAIVVSLVISGGQAGMWPGLLSAAVALSVVYIPQYFRVVRTEVSRLSSEGFVEAGRAMGAGDLWVLFHEALPNALRTVPLIMTLNAGDAVMTLASLGFLGFGIEPTAAAEWGYDLNKSMNDVSNGVWWTAICPGVAIIIIVLGFTLFGEGVNDVADPRSRKAPSIAKLLKREQTARGAASGAAAKEEAK</sequence>
<accession>A0A7Y0EXT6</accession>
<keyword evidence="10" id="KW-1185">Reference proteome</keyword>
<dbReference type="InterPro" id="IPR035906">
    <property type="entry name" value="MetI-like_sf"/>
</dbReference>
<evidence type="ECO:0000256" key="7">
    <source>
        <dbReference type="RuleBase" id="RU363032"/>
    </source>
</evidence>
<proteinExistence type="inferred from homology"/>
<dbReference type="GO" id="GO:0005886">
    <property type="term" value="C:plasma membrane"/>
    <property type="evidence" value="ECO:0007669"/>
    <property type="project" value="UniProtKB-SubCell"/>
</dbReference>
<dbReference type="CDD" id="cd06261">
    <property type="entry name" value="TM_PBP2"/>
    <property type="match status" value="1"/>
</dbReference>
<dbReference type="PANTHER" id="PTHR43386">
    <property type="entry name" value="OLIGOPEPTIDE TRANSPORT SYSTEM PERMEASE PROTEIN APPC"/>
    <property type="match status" value="1"/>
</dbReference>
<dbReference type="PROSITE" id="PS50928">
    <property type="entry name" value="ABC_TM1"/>
    <property type="match status" value="1"/>
</dbReference>
<evidence type="ECO:0000256" key="3">
    <source>
        <dbReference type="ARBA" id="ARBA00022475"/>
    </source>
</evidence>
<organism evidence="9 10">
    <name type="scientific">Bifidobacterium olomucense</name>
    <dbReference type="NCBI Taxonomy" id="2675324"/>
    <lineage>
        <taxon>Bacteria</taxon>
        <taxon>Bacillati</taxon>
        <taxon>Actinomycetota</taxon>
        <taxon>Actinomycetes</taxon>
        <taxon>Bifidobacteriales</taxon>
        <taxon>Bifidobacteriaceae</taxon>
        <taxon>Bifidobacterium</taxon>
    </lineage>
</organism>
<name>A0A7Y0EXT6_9BIFI</name>
<keyword evidence="3" id="KW-1003">Cell membrane</keyword>
<dbReference type="AlphaFoldDB" id="A0A7Y0EXT6"/>
<evidence type="ECO:0000256" key="6">
    <source>
        <dbReference type="ARBA" id="ARBA00023136"/>
    </source>
</evidence>
<evidence type="ECO:0000256" key="5">
    <source>
        <dbReference type="ARBA" id="ARBA00022989"/>
    </source>
</evidence>
<dbReference type="InterPro" id="IPR000515">
    <property type="entry name" value="MetI-like"/>
</dbReference>
<keyword evidence="4 7" id="KW-0812">Transmembrane</keyword>
<comment type="caution">
    <text evidence="9">The sequence shown here is derived from an EMBL/GenBank/DDBJ whole genome shotgun (WGS) entry which is preliminary data.</text>
</comment>
<evidence type="ECO:0000313" key="10">
    <source>
        <dbReference type="Proteomes" id="UP000543419"/>
    </source>
</evidence>
<keyword evidence="2 7" id="KW-0813">Transport</keyword>
<dbReference type="InterPro" id="IPR050366">
    <property type="entry name" value="BP-dependent_transpt_permease"/>
</dbReference>
<evidence type="ECO:0000313" key="9">
    <source>
        <dbReference type="EMBL" id="NMM98393.1"/>
    </source>
</evidence>
<dbReference type="Pfam" id="PF00528">
    <property type="entry name" value="BPD_transp_1"/>
    <property type="match status" value="1"/>
</dbReference>
<dbReference type="Gene3D" id="1.10.3720.10">
    <property type="entry name" value="MetI-like"/>
    <property type="match status" value="1"/>
</dbReference>
<evidence type="ECO:0000259" key="8">
    <source>
        <dbReference type="PROSITE" id="PS50928"/>
    </source>
</evidence>
<evidence type="ECO:0000256" key="2">
    <source>
        <dbReference type="ARBA" id="ARBA00022448"/>
    </source>
</evidence>
<feature type="transmembrane region" description="Helical" evidence="7">
    <location>
        <begin position="107"/>
        <end position="132"/>
    </location>
</feature>
<dbReference type="GO" id="GO:0055085">
    <property type="term" value="P:transmembrane transport"/>
    <property type="evidence" value="ECO:0007669"/>
    <property type="project" value="InterPro"/>
</dbReference>
<keyword evidence="5 7" id="KW-1133">Transmembrane helix</keyword>
<dbReference type="Proteomes" id="UP000543419">
    <property type="component" value="Unassembled WGS sequence"/>
</dbReference>